<gene>
    <name evidence="3" type="ORF">ACFSYJ_38235</name>
</gene>
<evidence type="ECO:0000313" key="3">
    <source>
        <dbReference type="EMBL" id="MFD2464507.1"/>
    </source>
</evidence>
<keyword evidence="1" id="KW-0472">Membrane</keyword>
<dbReference type="InterPro" id="IPR050179">
    <property type="entry name" value="Trans_hexapeptide_repeat"/>
</dbReference>
<name>A0ABW5GVC9_9PSEU</name>
<dbReference type="PANTHER" id="PTHR43300">
    <property type="entry name" value="ACETYLTRANSFERASE"/>
    <property type="match status" value="1"/>
</dbReference>
<dbReference type="InterPro" id="IPR012728">
    <property type="entry name" value="Pls/PosA_C"/>
</dbReference>
<dbReference type="InterPro" id="IPR011004">
    <property type="entry name" value="Trimer_LpxA-like_sf"/>
</dbReference>
<feature type="transmembrane region" description="Helical" evidence="1">
    <location>
        <begin position="129"/>
        <end position="152"/>
    </location>
</feature>
<keyword evidence="1" id="KW-1133">Transmembrane helix</keyword>
<evidence type="ECO:0000313" key="4">
    <source>
        <dbReference type="Proteomes" id="UP001597419"/>
    </source>
</evidence>
<dbReference type="Gene3D" id="1.10.1200.10">
    <property type="entry name" value="ACP-like"/>
    <property type="match status" value="1"/>
</dbReference>
<reference evidence="4" key="1">
    <citation type="journal article" date="2019" name="Int. J. Syst. Evol. Microbiol.">
        <title>The Global Catalogue of Microorganisms (GCM) 10K type strain sequencing project: providing services to taxonomists for standard genome sequencing and annotation.</title>
        <authorList>
            <consortium name="The Broad Institute Genomics Platform"/>
            <consortium name="The Broad Institute Genome Sequencing Center for Infectious Disease"/>
            <person name="Wu L."/>
            <person name="Ma J."/>
        </authorList>
    </citation>
    <scope>NUCLEOTIDE SEQUENCE [LARGE SCALE GENOMIC DNA]</scope>
    <source>
        <strain evidence="4">CGMCC 4.7643</strain>
    </source>
</reference>
<keyword evidence="4" id="KW-1185">Reference proteome</keyword>
<dbReference type="PANTHER" id="PTHR43300:SF11">
    <property type="entry name" value="ACETYLTRANSFERASE RV3034C-RELATED"/>
    <property type="match status" value="1"/>
</dbReference>
<keyword evidence="1" id="KW-0812">Transmembrane</keyword>
<dbReference type="Pfam" id="PF00550">
    <property type="entry name" value="PP-binding"/>
    <property type="match status" value="1"/>
</dbReference>
<dbReference type="EMBL" id="JBHUKU010000026">
    <property type="protein sequence ID" value="MFD2464507.1"/>
    <property type="molecule type" value="Genomic_DNA"/>
</dbReference>
<dbReference type="SUPFAM" id="SSF47336">
    <property type="entry name" value="ACP-like"/>
    <property type="match status" value="1"/>
</dbReference>
<proteinExistence type="predicted"/>
<sequence length="841" mass="91550">MALKGEPQNIDIVNTTESSLREVGSNVDVERGYTRILAELVGKDKVTCDSHFFDDLGANSLLMAQFCARVRKRDELPRVSIREVYRHPTIRDLAAALTDTGPADSPVEAPAAAGPARALRYHLCGVVQLLFFLAYTGFVAAVTSAGAAWITTGSDFTGYYLRSVVFGGALLVLAAVSPVAVKWILVGRWRPREIPAWSPAYLRFWIVKTLVQRNVLVLFFTGSPLYSCYLRALGAKVGRGVTVFSRTVPVCTDLLTIGEGTVIRKDCSFTGYRAQDGMIRTGAVTFGENVFVGEMTTVDIDTAMGAGSQLGHASSLHSGQAVPSGECWHGSPAQRADVDYRRAGSARCGSTWRAFYAIRQVLLIVAVYAPLAVGLADLVLERAPRLATLLGDSALLDFASWAFYRDALIVSLVLFFGLRFAGLLLAVTVPRLCKLALEPGKVYRLYGLRYSLHRTIRLLTNVTFFKVLFGDSSAIVHYLRALGCELSKAGQTGSNFGQQEKFESPYLLSVGSGTMIADGLSVVNADYSNTSFRLARASIGGRNFLGNHIVFPAGAKTGDNCLLATKVQVPLDGEVREGVGLLGSPSFEIPRTVDRDRRLAGPGTPAELRRGLAAKNRHNAATMVVYALAQWLYFFCVLLIAWATRDLFTGLGAPAIALGSVVTVVFTIVYFVLLERVATMLHPLEPLNCSIYDRRFWRHERFWKMSTTFYLQLLNGTPFKSVVWRMLGVRLGRRLFDDGCVMSEKTLVRIGDDVTLNAGSNIQCHSQEDGGFKLDGIVIGSGCTIGTGALVHYGVTMGEGAVLAPDSFLMKGEEVPGHTHWAGNPAGEVRELRVPRPRART</sequence>
<feature type="transmembrane region" description="Helical" evidence="1">
    <location>
        <begin position="164"/>
        <end position="185"/>
    </location>
</feature>
<feature type="domain" description="Carrier" evidence="2">
    <location>
        <begin position="24"/>
        <end position="101"/>
    </location>
</feature>
<dbReference type="Proteomes" id="UP001597419">
    <property type="component" value="Unassembled WGS sequence"/>
</dbReference>
<feature type="transmembrane region" description="Helical" evidence="1">
    <location>
        <begin position="407"/>
        <end position="427"/>
    </location>
</feature>
<dbReference type="NCBIfam" id="TIGR02353">
    <property type="entry name" value="NRPS_term_dom"/>
    <property type="match status" value="1"/>
</dbReference>
<evidence type="ECO:0000259" key="2">
    <source>
        <dbReference type="PROSITE" id="PS50075"/>
    </source>
</evidence>
<organism evidence="3 4">
    <name type="scientific">Amycolatopsis samaneae</name>
    <dbReference type="NCBI Taxonomy" id="664691"/>
    <lineage>
        <taxon>Bacteria</taxon>
        <taxon>Bacillati</taxon>
        <taxon>Actinomycetota</taxon>
        <taxon>Actinomycetes</taxon>
        <taxon>Pseudonocardiales</taxon>
        <taxon>Pseudonocardiaceae</taxon>
        <taxon>Amycolatopsis</taxon>
    </lineage>
</organism>
<dbReference type="RefSeq" id="WP_378273144.1">
    <property type="nucleotide sequence ID" value="NZ_BAABHG010000001.1"/>
</dbReference>
<feature type="transmembrane region" description="Helical" evidence="1">
    <location>
        <begin position="361"/>
        <end position="380"/>
    </location>
</feature>
<comment type="caution">
    <text evidence="3">The sequence shown here is derived from an EMBL/GenBank/DDBJ whole genome shotgun (WGS) entry which is preliminary data.</text>
</comment>
<dbReference type="InterPro" id="IPR009081">
    <property type="entry name" value="PP-bd_ACP"/>
</dbReference>
<protein>
    <submittedName>
        <fullName evidence="3">Pls/PosA family non-ribosomal peptide synthetase</fullName>
    </submittedName>
</protein>
<feature type="transmembrane region" description="Helical" evidence="1">
    <location>
        <begin position="655"/>
        <end position="674"/>
    </location>
</feature>
<dbReference type="PROSITE" id="PS50075">
    <property type="entry name" value="CARRIER"/>
    <property type="match status" value="1"/>
</dbReference>
<evidence type="ECO:0000256" key="1">
    <source>
        <dbReference type="SAM" id="Phobius"/>
    </source>
</evidence>
<feature type="transmembrane region" description="Helical" evidence="1">
    <location>
        <begin position="620"/>
        <end position="643"/>
    </location>
</feature>
<dbReference type="SUPFAM" id="SSF51161">
    <property type="entry name" value="Trimeric LpxA-like enzymes"/>
    <property type="match status" value="2"/>
</dbReference>
<dbReference type="Gene3D" id="2.160.10.10">
    <property type="entry name" value="Hexapeptide repeat proteins"/>
    <property type="match status" value="2"/>
</dbReference>
<dbReference type="InterPro" id="IPR036736">
    <property type="entry name" value="ACP-like_sf"/>
</dbReference>
<accession>A0ABW5GVC9</accession>